<accession>A0AAD7CAI8</accession>
<reference evidence="2" key="1">
    <citation type="submission" date="2023-03" db="EMBL/GenBank/DDBJ databases">
        <title>Massive genome expansion in bonnet fungi (Mycena s.s.) driven by repeated elements and novel gene families across ecological guilds.</title>
        <authorList>
            <consortium name="Lawrence Berkeley National Laboratory"/>
            <person name="Harder C.B."/>
            <person name="Miyauchi S."/>
            <person name="Viragh M."/>
            <person name="Kuo A."/>
            <person name="Thoen E."/>
            <person name="Andreopoulos B."/>
            <person name="Lu D."/>
            <person name="Skrede I."/>
            <person name="Drula E."/>
            <person name="Henrissat B."/>
            <person name="Morin E."/>
            <person name="Kohler A."/>
            <person name="Barry K."/>
            <person name="LaButti K."/>
            <person name="Morin E."/>
            <person name="Salamov A."/>
            <person name="Lipzen A."/>
            <person name="Mereny Z."/>
            <person name="Hegedus B."/>
            <person name="Baldrian P."/>
            <person name="Stursova M."/>
            <person name="Weitz H."/>
            <person name="Taylor A."/>
            <person name="Grigoriev I.V."/>
            <person name="Nagy L.G."/>
            <person name="Martin F."/>
            <person name="Kauserud H."/>
        </authorList>
    </citation>
    <scope>NUCLEOTIDE SEQUENCE</scope>
    <source>
        <strain evidence="2">9284</strain>
    </source>
</reference>
<evidence type="ECO:0000256" key="1">
    <source>
        <dbReference type="SAM" id="MobiDB-lite"/>
    </source>
</evidence>
<name>A0AAD7CAI8_9AGAR</name>
<comment type="caution">
    <text evidence="2">The sequence shown here is derived from an EMBL/GenBank/DDBJ whole genome shotgun (WGS) entry which is preliminary data.</text>
</comment>
<dbReference type="Proteomes" id="UP001221142">
    <property type="component" value="Unassembled WGS sequence"/>
</dbReference>
<keyword evidence="3" id="KW-1185">Reference proteome</keyword>
<gene>
    <name evidence="2" type="ORF">FB45DRAFT_862994</name>
</gene>
<dbReference type="EMBL" id="JARKIF010000004">
    <property type="protein sequence ID" value="KAJ7641922.1"/>
    <property type="molecule type" value="Genomic_DNA"/>
</dbReference>
<sequence>MPKVTAWRRAYEKQKREQWEAFLAGDVKQLKLVSTVDTTAYVTPTVMSSSSLSCPRERRTEDKLLGWLSGEENLSETSLILTMSLGRMSEAAQEMKLLRRRTRLALASTFDALHCLSAVWAIARKKAPRGPPKRKPSPAEVSGHDATRIGRHKSECINFKTHLEPIRRSLALRRLRRECGRDKGVLIIDVPLFPLIAVMRIDFASTSAVIRMPFSDPASLVSSPVAARHLFSGPAALLVLKRPFPGITVIDATGSASVTISLPMI</sequence>
<evidence type="ECO:0000313" key="2">
    <source>
        <dbReference type="EMBL" id="KAJ7641922.1"/>
    </source>
</evidence>
<feature type="compositionally biased region" description="Basic residues" evidence="1">
    <location>
        <begin position="127"/>
        <end position="136"/>
    </location>
</feature>
<organism evidence="2 3">
    <name type="scientific">Roridomyces roridus</name>
    <dbReference type="NCBI Taxonomy" id="1738132"/>
    <lineage>
        <taxon>Eukaryota</taxon>
        <taxon>Fungi</taxon>
        <taxon>Dikarya</taxon>
        <taxon>Basidiomycota</taxon>
        <taxon>Agaricomycotina</taxon>
        <taxon>Agaricomycetes</taxon>
        <taxon>Agaricomycetidae</taxon>
        <taxon>Agaricales</taxon>
        <taxon>Marasmiineae</taxon>
        <taxon>Mycenaceae</taxon>
        <taxon>Roridomyces</taxon>
    </lineage>
</organism>
<evidence type="ECO:0000313" key="3">
    <source>
        <dbReference type="Proteomes" id="UP001221142"/>
    </source>
</evidence>
<proteinExistence type="predicted"/>
<protein>
    <submittedName>
        <fullName evidence="2">Uncharacterized protein</fullName>
    </submittedName>
</protein>
<feature type="region of interest" description="Disordered" evidence="1">
    <location>
        <begin position="127"/>
        <end position="147"/>
    </location>
</feature>
<dbReference type="AlphaFoldDB" id="A0AAD7CAI8"/>